<dbReference type="RefSeq" id="WP_164942733.1">
    <property type="nucleotide sequence ID" value="NZ_CP047361.1"/>
</dbReference>
<dbReference type="AlphaFoldDB" id="A0AAE7C1C5"/>
<accession>A0AAE7C1C5</accession>
<protein>
    <submittedName>
        <fullName evidence="1">Uncharacterized protein</fullName>
    </submittedName>
</protein>
<sequence>MKFLRLRNKEEYRKMLQILLNHTDTIQITVTGDEDFTEQSLYQAFDDDLIKVVQTKKWPGTIRSGPGAMSYFYPYNTKMANFLKKYNSFYKQYRENGVSFFGYTLDGIEADMAFLKGNEIIFYTIAHENEMRIDSESLARFLKGEGYIVKKY</sequence>
<proteinExistence type="predicted"/>
<evidence type="ECO:0000313" key="2">
    <source>
        <dbReference type="Proteomes" id="UP000501122"/>
    </source>
</evidence>
<dbReference type="EMBL" id="CP047363">
    <property type="protein sequence ID" value="QIH79124.1"/>
    <property type="molecule type" value="Genomic_DNA"/>
</dbReference>
<evidence type="ECO:0000313" key="1">
    <source>
        <dbReference type="EMBL" id="QIH79124.1"/>
    </source>
</evidence>
<name>A0AAE7C1C5_9STAP</name>
<organism evidence="1 2">
    <name type="scientific">Macrococcoides canis</name>
    <dbReference type="NCBI Taxonomy" id="1855823"/>
    <lineage>
        <taxon>Bacteria</taxon>
        <taxon>Bacillati</taxon>
        <taxon>Bacillota</taxon>
        <taxon>Bacilli</taxon>
        <taxon>Bacillales</taxon>
        <taxon>Staphylococcaceae</taxon>
        <taxon>Macrococcoides</taxon>
    </lineage>
</organism>
<dbReference type="Proteomes" id="UP000501122">
    <property type="component" value="Chromosome"/>
</dbReference>
<gene>
    <name evidence="1" type="ORF">GTN30_10760</name>
</gene>
<reference evidence="1" key="1">
    <citation type="journal article" date="2020" name="Antimicrob. Agents Chemother.">
        <title>The novel macrolide resistance genes mef(D), msr(F) and msr(H) are present on resistance islands in Macrococcus canis, Macrococcus caseolyticus and Staphylococcus aureus.</title>
        <authorList>
            <person name="Schwendener S."/>
            <person name="Dona V."/>
            <person name="Perreten V."/>
        </authorList>
    </citation>
    <scope>NUCLEOTIDE SEQUENCE</scope>
    <source>
        <strain evidence="1">Epi0076A</strain>
    </source>
</reference>